<dbReference type="AlphaFoldDB" id="A0A919UB76"/>
<evidence type="ECO:0000313" key="3">
    <source>
        <dbReference type="Proteomes" id="UP000660611"/>
    </source>
</evidence>
<dbReference type="InterPro" id="IPR002734">
    <property type="entry name" value="RibDG_C"/>
</dbReference>
<dbReference type="Gene3D" id="3.40.430.10">
    <property type="entry name" value="Dihydrofolate Reductase, subunit A"/>
    <property type="match status" value="1"/>
</dbReference>
<keyword evidence="3" id="KW-1185">Reference proteome</keyword>
<dbReference type="GO" id="GO:0009231">
    <property type="term" value="P:riboflavin biosynthetic process"/>
    <property type="evidence" value="ECO:0007669"/>
    <property type="project" value="InterPro"/>
</dbReference>
<dbReference type="PANTHER" id="PTHR38011:SF11">
    <property type="entry name" value="2,5-DIAMINO-6-RIBOSYLAMINO-4(3H)-PYRIMIDINONE 5'-PHOSPHATE REDUCTASE"/>
    <property type="match status" value="1"/>
</dbReference>
<proteinExistence type="predicted"/>
<dbReference type="InterPro" id="IPR050765">
    <property type="entry name" value="Riboflavin_Biosynth_HTPR"/>
</dbReference>
<evidence type="ECO:0000313" key="2">
    <source>
        <dbReference type="EMBL" id="GIG45400.1"/>
    </source>
</evidence>
<sequence length="188" mass="20218">MRNLVVGVGDYSLDGVIGEVGSPFFGFCRSVPDDPEHAAWTAEVQQRAEVHIFGRVTYEGFAGWFPNLTGDPTADILNKGRKVVFSRTLERADWDNTTIAGGDLVEEIAKLKADGDGDIAAYGGISFLRSLVRHDLVDEYRLTVYPFIVGGGTTLFDVPESRALDLAGSVAFGNGVLGLTYRRAAAAS</sequence>
<reference evidence="2" key="1">
    <citation type="submission" date="2021-01" db="EMBL/GenBank/DDBJ databases">
        <title>Whole genome shotgun sequence of Dactylosporangium siamense NBRC 106093.</title>
        <authorList>
            <person name="Komaki H."/>
            <person name="Tamura T."/>
        </authorList>
    </citation>
    <scope>NUCLEOTIDE SEQUENCE</scope>
    <source>
        <strain evidence="2">NBRC 106093</strain>
    </source>
</reference>
<dbReference type="RefSeq" id="WP_203847201.1">
    <property type="nucleotide sequence ID" value="NZ_BAAAVW010000011.1"/>
</dbReference>
<protein>
    <submittedName>
        <fullName evidence="2">Riboflavin biosynthesis protein RibD</fullName>
    </submittedName>
</protein>
<dbReference type="EMBL" id="BONQ01000052">
    <property type="protein sequence ID" value="GIG45400.1"/>
    <property type="molecule type" value="Genomic_DNA"/>
</dbReference>
<dbReference type="Pfam" id="PF01872">
    <property type="entry name" value="RibD_C"/>
    <property type="match status" value="1"/>
</dbReference>
<accession>A0A919UB76</accession>
<dbReference type="GO" id="GO:0008703">
    <property type="term" value="F:5-amino-6-(5-phosphoribosylamino)uracil reductase activity"/>
    <property type="evidence" value="ECO:0007669"/>
    <property type="project" value="InterPro"/>
</dbReference>
<dbReference type="Proteomes" id="UP000660611">
    <property type="component" value="Unassembled WGS sequence"/>
</dbReference>
<dbReference type="SUPFAM" id="SSF53597">
    <property type="entry name" value="Dihydrofolate reductase-like"/>
    <property type="match status" value="1"/>
</dbReference>
<dbReference type="PANTHER" id="PTHR38011">
    <property type="entry name" value="DIHYDROFOLATE REDUCTASE FAMILY PROTEIN (AFU_ORTHOLOGUE AFUA_8G06820)"/>
    <property type="match status" value="1"/>
</dbReference>
<name>A0A919UB76_9ACTN</name>
<dbReference type="InterPro" id="IPR024072">
    <property type="entry name" value="DHFR-like_dom_sf"/>
</dbReference>
<comment type="caution">
    <text evidence="2">The sequence shown here is derived from an EMBL/GenBank/DDBJ whole genome shotgun (WGS) entry which is preliminary data.</text>
</comment>
<evidence type="ECO:0000259" key="1">
    <source>
        <dbReference type="Pfam" id="PF01872"/>
    </source>
</evidence>
<feature type="domain" description="Bacterial bifunctional deaminase-reductase C-terminal" evidence="1">
    <location>
        <begin position="39"/>
        <end position="177"/>
    </location>
</feature>
<gene>
    <name evidence="2" type="ORF">Dsi01nite_034410</name>
</gene>
<organism evidence="2 3">
    <name type="scientific">Dactylosporangium siamense</name>
    <dbReference type="NCBI Taxonomy" id="685454"/>
    <lineage>
        <taxon>Bacteria</taxon>
        <taxon>Bacillati</taxon>
        <taxon>Actinomycetota</taxon>
        <taxon>Actinomycetes</taxon>
        <taxon>Micromonosporales</taxon>
        <taxon>Micromonosporaceae</taxon>
        <taxon>Dactylosporangium</taxon>
    </lineage>
</organism>